<dbReference type="InterPro" id="IPR029058">
    <property type="entry name" value="AB_hydrolase_fold"/>
</dbReference>
<dbReference type="Gene3D" id="3.40.50.1820">
    <property type="entry name" value="alpha/beta hydrolase"/>
    <property type="match status" value="1"/>
</dbReference>
<evidence type="ECO:0000256" key="3">
    <source>
        <dbReference type="ARBA" id="ARBA00022525"/>
    </source>
</evidence>
<evidence type="ECO:0000313" key="11">
    <source>
        <dbReference type="Proteomes" id="UP000799437"/>
    </source>
</evidence>
<dbReference type="Proteomes" id="UP000799437">
    <property type="component" value="Unassembled WGS sequence"/>
</dbReference>
<dbReference type="GO" id="GO:0052689">
    <property type="term" value="F:carboxylic ester hydrolase activity"/>
    <property type="evidence" value="ECO:0007669"/>
    <property type="project" value="UniProtKB-KW"/>
</dbReference>
<organism evidence="10 11">
    <name type="scientific">Pseudovirgaria hyperparasitica</name>
    <dbReference type="NCBI Taxonomy" id="470096"/>
    <lineage>
        <taxon>Eukaryota</taxon>
        <taxon>Fungi</taxon>
        <taxon>Dikarya</taxon>
        <taxon>Ascomycota</taxon>
        <taxon>Pezizomycotina</taxon>
        <taxon>Dothideomycetes</taxon>
        <taxon>Dothideomycetes incertae sedis</taxon>
        <taxon>Acrospermales</taxon>
        <taxon>Acrospermaceae</taxon>
        <taxon>Pseudovirgaria</taxon>
    </lineage>
</organism>
<comment type="similarity">
    <text evidence="9">Belongs to the carbohydrate esterase 1 (CE1) family.</text>
</comment>
<evidence type="ECO:0000313" key="10">
    <source>
        <dbReference type="EMBL" id="KAF2757337.1"/>
    </source>
</evidence>
<dbReference type="PANTHER" id="PTHR43037:SF3">
    <property type="entry name" value="FERULOYL ESTERASE B"/>
    <property type="match status" value="1"/>
</dbReference>
<accession>A0A6A6W6Z2</accession>
<evidence type="ECO:0000256" key="6">
    <source>
        <dbReference type="ARBA" id="ARBA00023180"/>
    </source>
</evidence>
<dbReference type="SUPFAM" id="SSF53474">
    <property type="entry name" value="alpha/beta-Hydrolases"/>
    <property type="match status" value="2"/>
</dbReference>
<feature type="chain" id="PRO_5029038012" description="Carboxylic ester hydrolase" evidence="9">
    <location>
        <begin position="18"/>
        <end position="305"/>
    </location>
</feature>
<dbReference type="OrthoDB" id="2425929at2759"/>
<dbReference type="GeneID" id="54482341"/>
<keyword evidence="3 9" id="KW-0964">Secreted</keyword>
<feature type="signal peptide" evidence="9">
    <location>
        <begin position="1"/>
        <end position="17"/>
    </location>
</feature>
<dbReference type="AlphaFoldDB" id="A0A6A6W6Z2"/>
<keyword evidence="11" id="KW-1185">Reference proteome</keyword>
<reference evidence="10" key="1">
    <citation type="journal article" date="2020" name="Stud. Mycol.">
        <title>101 Dothideomycetes genomes: a test case for predicting lifestyles and emergence of pathogens.</title>
        <authorList>
            <person name="Haridas S."/>
            <person name="Albert R."/>
            <person name="Binder M."/>
            <person name="Bloem J."/>
            <person name="Labutti K."/>
            <person name="Salamov A."/>
            <person name="Andreopoulos B."/>
            <person name="Baker S."/>
            <person name="Barry K."/>
            <person name="Bills G."/>
            <person name="Bluhm B."/>
            <person name="Cannon C."/>
            <person name="Castanera R."/>
            <person name="Culley D."/>
            <person name="Daum C."/>
            <person name="Ezra D."/>
            <person name="Gonzalez J."/>
            <person name="Henrissat B."/>
            <person name="Kuo A."/>
            <person name="Liang C."/>
            <person name="Lipzen A."/>
            <person name="Lutzoni F."/>
            <person name="Magnuson J."/>
            <person name="Mondo S."/>
            <person name="Nolan M."/>
            <person name="Ohm R."/>
            <person name="Pangilinan J."/>
            <person name="Park H.-J."/>
            <person name="Ramirez L."/>
            <person name="Alfaro M."/>
            <person name="Sun H."/>
            <person name="Tritt A."/>
            <person name="Yoshinaga Y."/>
            <person name="Zwiers L.-H."/>
            <person name="Turgeon B."/>
            <person name="Goodwin S."/>
            <person name="Spatafora J."/>
            <person name="Crous P."/>
            <person name="Grigoriev I."/>
        </authorList>
    </citation>
    <scope>NUCLEOTIDE SEQUENCE</scope>
    <source>
        <strain evidence="10">CBS 121739</strain>
    </source>
</reference>
<evidence type="ECO:0000256" key="5">
    <source>
        <dbReference type="ARBA" id="ARBA00022801"/>
    </source>
</evidence>
<dbReference type="GO" id="GO:0005576">
    <property type="term" value="C:extracellular region"/>
    <property type="evidence" value="ECO:0007669"/>
    <property type="project" value="UniProtKB-SubCell"/>
</dbReference>
<keyword evidence="5 9" id="KW-0378">Hydrolase</keyword>
<evidence type="ECO:0000256" key="9">
    <source>
        <dbReference type="RuleBase" id="RU367147"/>
    </source>
</evidence>
<dbReference type="InterPro" id="IPR010126">
    <property type="entry name" value="Esterase_phb"/>
</dbReference>
<evidence type="ECO:0000256" key="2">
    <source>
        <dbReference type="ARBA" id="ARBA00022487"/>
    </source>
</evidence>
<comment type="subcellular location">
    <subcellularLocation>
        <location evidence="1 9">Secreted</location>
    </subcellularLocation>
</comment>
<dbReference type="RefSeq" id="XP_033599788.1">
    <property type="nucleotide sequence ID" value="XM_033741287.1"/>
</dbReference>
<dbReference type="InterPro" id="IPR050955">
    <property type="entry name" value="Plant_Biomass_Hydrol_Est"/>
</dbReference>
<protein>
    <recommendedName>
        <fullName evidence="9">Carboxylic ester hydrolase</fullName>
        <ecNumber evidence="9">3.1.1.-</ecNumber>
    </recommendedName>
</protein>
<keyword evidence="2 9" id="KW-0719">Serine esterase</keyword>
<evidence type="ECO:0000256" key="8">
    <source>
        <dbReference type="ARBA" id="ARBA00023326"/>
    </source>
</evidence>
<evidence type="ECO:0000256" key="1">
    <source>
        <dbReference type="ARBA" id="ARBA00004613"/>
    </source>
</evidence>
<proteinExistence type="inferred from homology"/>
<keyword evidence="7 9" id="KW-0119">Carbohydrate metabolism</keyword>
<sequence length="305" mass="33393">MMFINLFLLLWTAFVSASSLAYQQTPGALQQVTDFGYNPTNIGFYIYVPNALVSNPAIVVAVHYCTGSAQAYYDNSPYKTLAEQYGFIVIYPESPWSGACWDVSSKATLTHNGGGDSNAIVNMVSWTVSKYRADTSRVFVTGLSSGAMMTNVLSATYPDVFKAATLYAGVPAGCFVSDTNQQAAWNTSCAEGQVVHTPAVWADIVRDMYPGYSGPYPRIQIYHGGADTGLYPQNYYETCKQWSGVWGYDYSKPQSTQVDSPASGWTRTVFGPGVQGIFNPEVNHSISIFGDEDMKWFGFTGVSLW</sequence>
<keyword evidence="4 9" id="KW-0732">Signal</keyword>
<evidence type="ECO:0000256" key="7">
    <source>
        <dbReference type="ARBA" id="ARBA00023277"/>
    </source>
</evidence>
<dbReference type="EC" id="3.1.1.-" evidence="9"/>
<dbReference type="EMBL" id="ML996573">
    <property type="protein sequence ID" value="KAF2757337.1"/>
    <property type="molecule type" value="Genomic_DNA"/>
</dbReference>
<gene>
    <name evidence="10" type="ORF">EJ05DRAFT_386775</name>
</gene>
<keyword evidence="8 9" id="KW-0624">Polysaccharide degradation</keyword>
<name>A0A6A6W6Z2_9PEZI</name>
<dbReference type="Pfam" id="PF10503">
    <property type="entry name" value="Esterase_PHB"/>
    <property type="match status" value="1"/>
</dbReference>
<dbReference type="PANTHER" id="PTHR43037">
    <property type="entry name" value="UNNAMED PRODUCT-RELATED"/>
    <property type="match status" value="1"/>
</dbReference>
<dbReference type="NCBIfam" id="TIGR01840">
    <property type="entry name" value="esterase_phb"/>
    <property type="match status" value="1"/>
</dbReference>
<keyword evidence="6" id="KW-0325">Glycoprotein</keyword>
<dbReference type="GO" id="GO:0045493">
    <property type="term" value="P:xylan catabolic process"/>
    <property type="evidence" value="ECO:0007669"/>
    <property type="project" value="UniProtKB-UniRule"/>
</dbReference>
<evidence type="ECO:0000256" key="4">
    <source>
        <dbReference type="ARBA" id="ARBA00022729"/>
    </source>
</evidence>
<comment type="function">
    <text evidence="9">Esterase involved in the hydrolysis of xylan, a major structural heterogeneous polysaccharide found in plant biomass representing the second most abundant polysaccharide in the biosphere, after cellulose.</text>
</comment>